<proteinExistence type="predicted"/>
<dbReference type="AlphaFoldDB" id="A0A6B8U132"/>
<reference evidence="1 2" key="1">
    <citation type="submission" date="2019-11" db="EMBL/GenBank/DDBJ databases">
        <title>FDA dAtabase for Regulatory Grade micrObial Sequences (FDA-ARGOS): Supporting development and validation of Infectious Disease Dx tests.</title>
        <authorList>
            <person name="Kerrigan L."/>
            <person name="Long C."/>
            <person name="Tallon L."/>
            <person name="Sadzewicz L."/>
            <person name="Vavikolanu K."/>
            <person name="Mehta A."/>
            <person name="Aluvathingal J."/>
            <person name="Nadendla S."/>
            <person name="Yan Y."/>
            <person name="Sichtig H."/>
        </authorList>
    </citation>
    <scope>NUCLEOTIDE SEQUENCE [LARGE SCALE GENOMIC DNA]</scope>
    <source>
        <strain evidence="1 2">FDAARGOS_674</strain>
    </source>
</reference>
<dbReference type="EMBL" id="CP046322">
    <property type="protein sequence ID" value="QGS35315.1"/>
    <property type="molecule type" value="Genomic_DNA"/>
</dbReference>
<dbReference type="RefSeq" id="WP_155870245.1">
    <property type="nucleotide sequence ID" value="NZ_CP046322.1"/>
</dbReference>
<protein>
    <submittedName>
        <fullName evidence="1">Uncharacterized protein</fullName>
    </submittedName>
</protein>
<dbReference type="KEGG" id="cxe:FOB82_10605"/>
<name>A0A6B8U132_9CORY</name>
<sequence length="214" mass="23320">MPEFETPLGAPAAELAATDWKRQVLDPQSEAIDGAASGVSYLEGVRGFCSAVQAQNINSEWSFGDARRRLLPFTTPVGESKGARIDAARNGIVFDEPGKWTIHALIHARQTEAPNGAFEYDASALILDICKPDGSVWKSRIVDVAGGKPMHSINCTFTTTIPAPGYFVTVTAFSTRWRWWDGGDRYTELTVHKHDHRITNPGVGTVPDEPPPTT</sequence>
<accession>A0A6B8U132</accession>
<organism evidence="1 2">
    <name type="scientific">Corynebacterium xerosis</name>
    <dbReference type="NCBI Taxonomy" id="1725"/>
    <lineage>
        <taxon>Bacteria</taxon>
        <taxon>Bacillati</taxon>
        <taxon>Actinomycetota</taxon>
        <taxon>Actinomycetes</taxon>
        <taxon>Mycobacteriales</taxon>
        <taxon>Corynebacteriaceae</taxon>
        <taxon>Corynebacterium</taxon>
    </lineage>
</organism>
<evidence type="ECO:0000313" key="1">
    <source>
        <dbReference type="EMBL" id="QGS35315.1"/>
    </source>
</evidence>
<evidence type="ECO:0000313" key="2">
    <source>
        <dbReference type="Proteomes" id="UP000426857"/>
    </source>
</evidence>
<gene>
    <name evidence="1" type="ORF">FOB82_10605</name>
</gene>
<dbReference type="Proteomes" id="UP000426857">
    <property type="component" value="Chromosome"/>
</dbReference>